<evidence type="ECO:0000313" key="9">
    <source>
        <dbReference type="EMBL" id="KEZ44006.1"/>
    </source>
</evidence>
<dbReference type="AlphaFoldDB" id="A0A084G9J4"/>
<comment type="pathway">
    <text evidence="2">Secondary metabolite biosynthesis.</text>
</comment>
<dbReference type="InterPro" id="IPR001128">
    <property type="entry name" value="Cyt_P450"/>
</dbReference>
<dbReference type="GO" id="GO:0016705">
    <property type="term" value="F:oxidoreductase activity, acting on paired donors, with incorporation or reduction of molecular oxygen"/>
    <property type="evidence" value="ECO:0007669"/>
    <property type="project" value="InterPro"/>
</dbReference>
<comment type="caution">
    <text evidence="9">The sequence shown here is derived from an EMBL/GenBank/DDBJ whole genome shotgun (WGS) entry which is preliminary data.</text>
</comment>
<dbReference type="GO" id="GO:0004497">
    <property type="term" value="F:monooxygenase activity"/>
    <property type="evidence" value="ECO:0007669"/>
    <property type="project" value="UniProtKB-KW"/>
</dbReference>
<proteinExistence type="predicted"/>
<dbReference type="InterPro" id="IPR036396">
    <property type="entry name" value="Cyt_P450_sf"/>
</dbReference>
<dbReference type="PANTHER" id="PTHR24305">
    <property type="entry name" value="CYTOCHROME P450"/>
    <property type="match status" value="1"/>
</dbReference>
<evidence type="ECO:0000256" key="6">
    <source>
        <dbReference type="ARBA" id="ARBA00023004"/>
    </source>
</evidence>
<keyword evidence="5" id="KW-0560">Oxidoreductase</keyword>
<dbReference type="PANTHER" id="PTHR24305:SF107">
    <property type="entry name" value="P450, PUTATIVE (EUROFUNG)-RELATED"/>
    <property type="match status" value="1"/>
</dbReference>
<dbReference type="OMA" id="ATNDNIW"/>
<dbReference type="GO" id="GO:0005506">
    <property type="term" value="F:iron ion binding"/>
    <property type="evidence" value="ECO:0007669"/>
    <property type="project" value="InterPro"/>
</dbReference>
<evidence type="ECO:0008006" key="11">
    <source>
        <dbReference type="Google" id="ProtNLM"/>
    </source>
</evidence>
<dbReference type="Gene3D" id="1.10.630.10">
    <property type="entry name" value="Cytochrome P450"/>
    <property type="match status" value="2"/>
</dbReference>
<evidence type="ECO:0000256" key="2">
    <source>
        <dbReference type="ARBA" id="ARBA00005179"/>
    </source>
</evidence>
<dbReference type="EMBL" id="JOWA01000089">
    <property type="protein sequence ID" value="KEZ44006.1"/>
    <property type="molecule type" value="Genomic_DNA"/>
</dbReference>
<evidence type="ECO:0000256" key="1">
    <source>
        <dbReference type="ARBA" id="ARBA00001971"/>
    </source>
</evidence>
<dbReference type="SUPFAM" id="SSF48264">
    <property type="entry name" value="Cytochrome P450"/>
    <property type="match status" value="1"/>
</dbReference>
<comment type="cofactor">
    <cofactor evidence="1 8">
        <name>heme</name>
        <dbReference type="ChEBI" id="CHEBI:30413"/>
    </cofactor>
</comment>
<dbReference type="PRINTS" id="PR00463">
    <property type="entry name" value="EP450I"/>
</dbReference>
<evidence type="ECO:0000256" key="8">
    <source>
        <dbReference type="PIRSR" id="PIRSR602401-1"/>
    </source>
</evidence>
<evidence type="ECO:0000256" key="3">
    <source>
        <dbReference type="ARBA" id="ARBA00022617"/>
    </source>
</evidence>
<dbReference type="Pfam" id="PF00067">
    <property type="entry name" value="p450"/>
    <property type="match status" value="1"/>
</dbReference>
<accession>A0A084G9J4</accession>
<name>A0A084G9J4_PSEDA</name>
<keyword evidence="7" id="KW-0503">Monooxygenase</keyword>
<evidence type="ECO:0000256" key="4">
    <source>
        <dbReference type="ARBA" id="ARBA00022723"/>
    </source>
</evidence>
<organism evidence="9 10">
    <name type="scientific">Pseudallescheria apiosperma</name>
    <name type="common">Scedosporium apiospermum</name>
    <dbReference type="NCBI Taxonomy" id="563466"/>
    <lineage>
        <taxon>Eukaryota</taxon>
        <taxon>Fungi</taxon>
        <taxon>Dikarya</taxon>
        <taxon>Ascomycota</taxon>
        <taxon>Pezizomycotina</taxon>
        <taxon>Sordariomycetes</taxon>
        <taxon>Hypocreomycetidae</taxon>
        <taxon>Microascales</taxon>
        <taxon>Microascaceae</taxon>
        <taxon>Scedosporium</taxon>
    </lineage>
</organism>
<keyword evidence="4 8" id="KW-0479">Metal-binding</keyword>
<dbReference type="GeneID" id="27722794"/>
<dbReference type="VEuPathDB" id="FungiDB:SAPIO_CDS3722"/>
<gene>
    <name evidence="9" type="ORF">SAPIO_CDS3722</name>
</gene>
<dbReference type="InterPro" id="IPR050121">
    <property type="entry name" value="Cytochrome_P450_monoxygenase"/>
</dbReference>
<sequence>MGQMMKIFPERPYMQAILTHLKHVHDLPDIFYLDLWPFGPKFVIITNPEASAIPTTIHAYPQATLVKQYFAANVGSTFIEATNDNIWKNLHQTLAPGLTPAAVRSYHDIILDEAVALHDRLQAISDSDEVCQHFGYEFGKFPFEVVGRIFLGKKVGTQGDNVTLYNEMQALAETMSVLAGEQNIFSQLRAKWDERVHAGNLRKVLAGYVESRFEELREKKVVPTRTTAASLLDRMLAPHLESSRPLTKVALTPIIENACGFLAAGSGTTTDTTSYVYMMLIIYETLRLFPIAFVIREPPPGVDFFEFDGKKYPIKGQVLGVCAHTMHLDAKIFPEPKKFNPDRFMESTPSYSRNAFRPFERGLRSCMGQTLAVDEMTILLLMTARWFHFELRDHRPTKEPKLPQSDMDTVIGVHAYQSFFITAGPPEPIKMKIKSLPMRLYLLLASATCLLSSARARPQELPTSSSQSLIPLHTVAYTTALAAKPTIDVLCAKGEEWIDTVVVGVVMPREEPRWPESGVTVAGAAVSKIPVKCGTKTMTWTTSEDLTWTLSGNSRAALSNGTTTTNQGSSPATGLTVTSEYTSIGSETRTDYPATIVRTGYTHIDFSHSAQNLQSDTSFVATSTGSYLRTTTMVQVTATPTGTAD</sequence>
<dbReference type="Proteomes" id="UP000028545">
    <property type="component" value="Unassembled WGS sequence"/>
</dbReference>
<reference evidence="9 10" key="1">
    <citation type="journal article" date="2014" name="Genome Announc.">
        <title>Draft genome sequence of the pathogenic fungus Scedosporium apiospermum.</title>
        <authorList>
            <person name="Vandeputte P."/>
            <person name="Ghamrawi S."/>
            <person name="Rechenmann M."/>
            <person name="Iltis A."/>
            <person name="Giraud S."/>
            <person name="Fleury M."/>
            <person name="Thornton C."/>
            <person name="Delhaes L."/>
            <person name="Meyer W."/>
            <person name="Papon N."/>
            <person name="Bouchara J.P."/>
        </authorList>
    </citation>
    <scope>NUCLEOTIDE SEQUENCE [LARGE SCALE GENOMIC DNA]</scope>
    <source>
        <strain evidence="9 10">IHEM 14462</strain>
    </source>
</reference>
<dbReference type="OrthoDB" id="10029320at2759"/>
<keyword evidence="10" id="KW-1185">Reference proteome</keyword>
<dbReference type="GO" id="GO:0020037">
    <property type="term" value="F:heme binding"/>
    <property type="evidence" value="ECO:0007669"/>
    <property type="project" value="InterPro"/>
</dbReference>
<evidence type="ECO:0000313" key="10">
    <source>
        <dbReference type="Proteomes" id="UP000028545"/>
    </source>
</evidence>
<dbReference type="KEGG" id="sapo:SAPIO_CDS3722"/>
<feature type="binding site" description="axial binding residue" evidence="8">
    <location>
        <position position="366"/>
    </location>
    <ligand>
        <name>heme</name>
        <dbReference type="ChEBI" id="CHEBI:30413"/>
    </ligand>
    <ligandPart>
        <name>Fe</name>
        <dbReference type="ChEBI" id="CHEBI:18248"/>
    </ligandPart>
</feature>
<protein>
    <recommendedName>
        <fullName evidence="11">Cytochrome P450</fullName>
    </recommendedName>
</protein>
<evidence type="ECO:0000256" key="7">
    <source>
        <dbReference type="ARBA" id="ARBA00023033"/>
    </source>
</evidence>
<evidence type="ECO:0000256" key="5">
    <source>
        <dbReference type="ARBA" id="ARBA00023002"/>
    </source>
</evidence>
<keyword evidence="3 8" id="KW-0349">Heme</keyword>
<keyword evidence="6 8" id="KW-0408">Iron</keyword>
<dbReference type="RefSeq" id="XP_016643805.1">
    <property type="nucleotide sequence ID" value="XM_016786462.1"/>
</dbReference>
<dbReference type="HOGENOM" id="CLU_424614_0_0_1"/>
<dbReference type="InterPro" id="IPR002401">
    <property type="entry name" value="Cyt_P450_E_grp-I"/>
</dbReference>